<reference evidence="1" key="1">
    <citation type="journal article" date="2019" name="Sci. Rep.">
        <title>Draft genome of Tanacetum cinerariifolium, the natural source of mosquito coil.</title>
        <authorList>
            <person name="Yamashiro T."/>
            <person name="Shiraishi A."/>
            <person name="Satake H."/>
            <person name="Nakayama K."/>
        </authorList>
    </citation>
    <scope>NUCLEOTIDE SEQUENCE</scope>
</reference>
<proteinExistence type="predicted"/>
<protein>
    <recommendedName>
        <fullName evidence="2">Reverse transcriptase domain-containing protein</fullName>
    </recommendedName>
</protein>
<organism evidence="1">
    <name type="scientific">Tanacetum cinerariifolium</name>
    <name type="common">Dalmatian daisy</name>
    <name type="synonym">Chrysanthemum cinerariifolium</name>
    <dbReference type="NCBI Taxonomy" id="118510"/>
    <lineage>
        <taxon>Eukaryota</taxon>
        <taxon>Viridiplantae</taxon>
        <taxon>Streptophyta</taxon>
        <taxon>Embryophyta</taxon>
        <taxon>Tracheophyta</taxon>
        <taxon>Spermatophyta</taxon>
        <taxon>Magnoliopsida</taxon>
        <taxon>eudicotyledons</taxon>
        <taxon>Gunneridae</taxon>
        <taxon>Pentapetalae</taxon>
        <taxon>asterids</taxon>
        <taxon>campanulids</taxon>
        <taxon>Asterales</taxon>
        <taxon>Asteraceae</taxon>
        <taxon>Asteroideae</taxon>
        <taxon>Anthemideae</taxon>
        <taxon>Anthemidinae</taxon>
        <taxon>Tanacetum</taxon>
    </lineage>
</organism>
<dbReference type="Gene3D" id="2.40.70.10">
    <property type="entry name" value="Acid Proteases"/>
    <property type="match status" value="1"/>
</dbReference>
<dbReference type="PANTHER" id="PTHR33067">
    <property type="entry name" value="RNA-DIRECTED DNA POLYMERASE-RELATED"/>
    <property type="match status" value="1"/>
</dbReference>
<dbReference type="PANTHER" id="PTHR33067:SF35">
    <property type="entry name" value="ASPARTIC PEPTIDASE DDI1-TYPE DOMAIN-CONTAINING PROTEIN"/>
    <property type="match status" value="1"/>
</dbReference>
<sequence length="588" mass="68150">MEENITKTREDYGSGIARPKINEIAKFELKGQFLKKLRDNTFSGSDTEDAHEYIEKCMTRSSNKKLVTPYEEPGRVLRSARKLFKTTSIDYSSLPKFDLFSDLEYQCEEEVTEAMGKPTMEENITKTREDYGSGIARPKINEIARAANRWLRNERAGSIVTWETLKMKFMSKYYFIVLDMPEDIKVPLIIGRPFLSTAHDKIDVFKKKIDLRVGDDKIVFNSDNPTSNISTRRTWPMTSNNINFIASLVPAKLPILHYLCMNWSSNKELVTPYEKPERVLRSARKLFKTTSIDYSSSPRFDLFSDLEYQCEKEVTEAMGKPPMEENITKTREDYCSSIAGPKINEIARKCLVGFDKFIFLIDFIVLDMPEDITVPLIIRRPFLSTAHAKIDVFKKKIDLRVGDDKIVFNSDNLTSNISKRVYVLGLRERMELDLKARLIGKALILNRSLDLKYGDYVELNDLNEPLELRRNQVEDLDKIKYQWTNIVEAFINVCIFVGNFSVVTDFTVVENMDAYRDQDMGEVIVGELFCQEIYVKARRFDGMITIYNGNDSVTYQTERSHPRLQCNKMRPLLKEVDTVYPYSMDTAY</sequence>
<evidence type="ECO:0008006" key="2">
    <source>
        <dbReference type="Google" id="ProtNLM"/>
    </source>
</evidence>
<name>A0A6L2KJC3_TANCI</name>
<comment type="caution">
    <text evidence="1">The sequence shown here is derived from an EMBL/GenBank/DDBJ whole genome shotgun (WGS) entry which is preliminary data.</text>
</comment>
<dbReference type="InterPro" id="IPR021109">
    <property type="entry name" value="Peptidase_aspartic_dom_sf"/>
</dbReference>
<evidence type="ECO:0000313" key="1">
    <source>
        <dbReference type="EMBL" id="GEU49558.1"/>
    </source>
</evidence>
<gene>
    <name evidence="1" type="ORF">Tci_021536</name>
</gene>
<dbReference type="AlphaFoldDB" id="A0A6L2KJC3"/>
<accession>A0A6L2KJC3</accession>
<dbReference type="EMBL" id="BKCJ010002582">
    <property type="protein sequence ID" value="GEU49558.1"/>
    <property type="molecule type" value="Genomic_DNA"/>
</dbReference>